<dbReference type="EMBL" id="JACIJD010000012">
    <property type="protein sequence ID" value="MBB5694708.1"/>
    <property type="molecule type" value="Genomic_DNA"/>
</dbReference>
<dbReference type="Proteomes" id="UP000580654">
    <property type="component" value="Unassembled WGS sequence"/>
</dbReference>
<protein>
    <submittedName>
        <fullName evidence="1">Uncharacterized protein</fullName>
    </submittedName>
</protein>
<accession>A0A840Y0R7</accession>
<sequence>MGEEIAVSYRERKCVGRLVGEAGQGDPPRIRAVLREDVFQRCIQDSDIRAMGAPETSQPAARLSGIEMSAFGATVRG</sequence>
<gene>
    <name evidence="1" type="ORF">FHS87_002760</name>
</gene>
<proteinExistence type="predicted"/>
<keyword evidence="2" id="KW-1185">Reference proteome</keyword>
<evidence type="ECO:0000313" key="1">
    <source>
        <dbReference type="EMBL" id="MBB5694708.1"/>
    </source>
</evidence>
<dbReference type="RefSeq" id="WP_184519266.1">
    <property type="nucleotide sequence ID" value="NZ_JACIJD010000012.1"/>
</dbReference>
<name>A0A840Y0R7_9PROT</name>
<organism evidence="1 2">
    <name type="scientific">Muricoccus pecuniae</name>
    <dbReference type="NCBI Taxonomy" id="693023"/>
    <lineage>
        <taxon>Bacteria</taxon>
        <taxon>Pseudomonadati</taxon>
        <taxon>Pseudomonadota</taxon>
        <taxon>Alphaproteobacteria</taxon>
        <taxon>Acetobacterales</taxon>
        <taxon>Roseomonadaceae</taxon>
        <taxon>Muricoccus</taxon>
    </lineage>
</organism>
<comment type="caution">
    <text evidence="1">The sequence shown here is derived from an EMBL/GenBank/DDBJ whole genome shotgun (WGS) entry which is preliminary data.</text>
</comment>
<evidence type="ECO:0000313" key="2">
    <source>
        <dbReference type="Proteomes" id="UP000580654"/>
    </source>
</evidence>
<reference evidence="1 2" key="1">
    <citation type="submission" date="2020-08" db="EMBL/GenBank/DDBJ databases">
        <title>Genomic Encyclopedia of Type Strains, Phase IV (KMG-IV): sequencing the most valuable type-strain genomes for metagenomic binning, comparative biology and taxonomic classification.</title>
        <authorList>
            <person name="Goeker M."/>
        </authorList>
    </citation>
    <scope>NUCLEOTIDE SEQUENCE [LARGE SCALE GENOMIC DNA]</scope>
    <source>
        <strain evidence="1 2">DSM 25622</strain>
    </source>
</reference>
<dbReference type="AlphaFoldDB" id="A0A840Y0R7"/>